<comment type="caution">
    <text evidence="2">The sequence shown here is derived from an EMBL/GenBank/DDBJ whole genome shotgun (WGS) entry which is preliminary data.</text>
</comment>
<sequence length="58" mass="6255">MSIAGGFSSPMGSGRSMIPRDKGPWWSSSSTGERWRRCRGGGEFLLGEFLLGECLGCL</sequence>
<evidence type="ECO:0000256" key="1">
    <source>
        <dbReference type="SAM" id="MobiDB-lite"/>
    </source>
</evidence>
<accession>A0A392USU4</accession>
<name>A0A392USU4_9FABA</name>
<dbReference type="EMBL" id="LXQA010885799">
    <property type="protein sequence ID" value="MCI75566.1"/>
    <property type="molecule type" value="Genomic_DNA"/>
</dbReference>
<evidence type="ECO:0000313" key="3">
    <source>
        <dbReference type="Proteomes" id="UP000265520"/>
    </source>
</evidence>
<feature type="region of interest" description="Disordered" evidence="1">
    <location>
        <begin position="1"/>
        <end position="33"/>
    </location>
</feature>
<dbReference type="AlphaFoldDB" id="A0A392USU4"/>
<reference evidence="2 3" key="1">
    <citation type="journal article" date="2018" name="Front. Plant Sci.">
        <title>Red Clover (Trifolium pratense) and Zigzag Clover (T. medium) - A Picture of Genomic Similarities and Differences.</title>
        <authorList>
            <person name="Dluhosova J."/>
            <person name="Istvanek J."/>
            <person name="Nedelnik J."/>
            <person name="Repkova J."/>
        </authorList>
    </citation>
    <scope>NUCLEOTIDE SEQUENCE [LARGE SCALE GENOMIC DNA]</scope>
    <source>
        <strain evidence="3">cv. 10/8</strain>
        <tissue evidence="2">Leaf</tissue>
    </source>
</reference>
<feature type="non-terminal residue" evidence="2">
    <location>
        <position position="58"/>
    </location>
</feature>
<proteinExistence type="predicted"/>
<evidence type="ECO:0000313" key="2">
    <source>
        <dbReference type="EMBL" id="MCI75566.1"/>
    </source>
</evidence>
<keyword evidence="3" id="KW-1185">Reference proteome</keyword>
<protein>
    <submittedName>
        <fullName evidence="2">Uncharacterized protein</fullName>
    </submittedName>
</protein>
<dbReference type="Proteomes" id="UP000265520">
    <property type="component" value="Unassembled WGS sequence"/>
</dbReference>
<organism evidence="2 3">
    <name type="scientific">Trifolium medium</name>
    <dbReference type="NCBI Taxonomy" id="97028"/>
    <lineage>
        <taxon>Eukaryota</taxon>
        <taxon>Viridiplantae</taxon>
        <taxon>Streptophyta</taxon>
        <taxon>Embryophyta</taxon>
        <taxon>Tracheophyta</taxon>
        <taxon>Spermatophyta</taxon>
        <taxon>Magnoliopsida</taxon>
        <taxon>eudicotyledons</taxon>
        <taxon>Gunneridae</taxon>
        <taxon>Pentapetalae</taxon>
        <taxon>rosids</taxon>
        <taxon>fabids</taxon>
        <taxon>Fabales</taxon>
        <taxon>Fabaceae</taxon>
        <taxon>Papilionoideae</taxon>
        <taxon>50 kb inversion clade</taxon>
        <taxon>NPAAA clade</taxon>
        <taxon>Hologalegina</taxon>
        <taxon>IRL clade</taxon>
        <taxon>Trifolieae</taxon>
        <taxon>Trifolium</taxon>
    </lineage>
</organism>